<keyword evidence="4" id="KW-1185">Reference proteome</keyword>
<evidence type="ECO:0000313" key="3">
    <source>
        <dbReference type="EMBL" id="CAG2237150.1"/>
    </source>
</evidence>
<dbReference type="AlphaFoldDB" id="A0A8S3TU50"/>
<dbReference type="OrthoDB" id="10071976at2759"/>
<gene>
    <name evidence="3" type="ORF">MEDL_49618</name>
</gene>
<comment type="caution">
    <text evidence="3">The sequence shown here is derived from an EMBL/GenBank/DDBJ whole genome shotgun (WGS) entry which is preliminary data.</text>
</comment>
<proteinExistence type="predicted"/>
<keyword evidence="1" id="KW-0175">Coiled coil</keyword>
<dbReference type="Pfam" id="PF18738">
    <property type="entry name" value="HEPN_DZIP3"/>
    <property type="match status" value="1"/>
</dbReference>
<evidence type="ECO:0000256" key="1">
    <source>
        <dbReference type="SAM" id="Coils"/>
    </source>
</evidence>
<name>A0A8S3TU50_MYTED</name>
<dbReference type="InterPro" id="IPR041249">
    <property type="entry name" value="HEPN_DZIP3"/>
</dbReference>
<dbReference type="Proteomes" id="UP000683360">
    <property type="component" value="Unassembled WGS sequence"/>
</dbReference>
<dbReference type="EMBL" id="CAJPWZ010002378">
    <property type="protein sequence ID" value="CAG2237150.1"/>
    <property type="molecule type" value="Genomic_DNA"/>
</dbReference>
<feature type="domain" description="DZIP3-like HEPN" evidence="2">
    <location>
        <begin position="36"/>
        <end position="177"/>
    </location>
</feature>
<accession>A0A8S3TU50</accession>
<evidence type="ECO:0000259" key="2">
    <source>
        <dbReference type="Pfam" id="PF18738"/>
    </source>
</evidence>
<evidence type="ECO:0000313" key="4">
    <source>
        <dbReference type="Proteomes" id="UP000683360"/>
    </source>
</evidence>
<sequence length="210" mass="24176">MASLSTEEENYVRMSLLLTGISPRAARALFDREFHPSRLESSLKNEHNKLFDLKKIHVINAAQWNLLFTRFPDRPDSKTFDITLMITLLRNLTKISPPVCGFDQLPTTTETKPGADLSRIKYYRNYMAHLGDGKLDTGFFNTAWDDITSAINRLAGQQMKQECDHLKTKPLDQTNQEIMLEIKCSNDEIRELKNSFESLQLSHTKNEEIP</sequence>
<reference evidence="3" key="1">
    <citation type="submission" date="2021-03" db="EMBL/GenBank/DDBJ databases">
        <authorList>
            <person name="Bekaert M."/>
        </authorList>
    </citation>
    <scope>NUCLEOTIDE SEQUENCE</scope>
</reference>
<feature type="coiled-coil region" evidence="1">
    <location>
        <begin position="175"/>
        <end position="202"/>
    </location>
</feature>
<organism evidence="3 4">
    <name type="scientific">Mytilus edulis</name>
    <name type="common">Blue mussel</name>
    <dbReference type="NCBI Taxonomy" id="6550"/>
    <lineage>
        <taxon>Eukaryota</taxon>
        <taxon>Metazoa</taxon>
        <taxon>Spiralia</taxon>
        <taxon>Lophotrochozoa</taxon>
        <taxon>Mollusca</taxon>
        <taxon>Bivalvia</taxon>
        <taxon>Autobranchia</taxon>
        <taxon>Pteriomorphia</taxon>
        <taxon>Mytilida</taxon>
        <taxon>Mytiloidea</taxon>
        <taxon>Mytilidae</taxon>
        <taxon>Mytilinae</taxon>
        <taxon>Mytilus</taxon>
    </lineage>
</organism>
<protein>
    <recommendedName>
        <fullName evidence="2">DZIP3-like HEPN domain-containing protein</fullName>
    </recommendedName>
</protein>